<name>A0A409YXJ9_9AGAR</name>
<dbReference type="OrthoDB" id="77911at2759"/>
<keyword evidence="4 5" id="KW-0413">Isomerase</keyword>
<dbReference type="PROSITE" id="PS50059">
    <property type="entry name" value="FKBP_PPIASE"/>
    <property type="match status" value="1"/>
</dbReference>
<dbReference type="SUPFAM" id="SSF54534">
    <property type="entry name" value="FKBP-like"/>
    <property type="match status" value="1"/>
</dbReference>
<organism evidence="7 8">
    <name type="scientific">Panaeolus cyanescens</name>
    <dbReference type="NCBI Taxonomy" id="181874"/>
    <lineage>
        <taxon>Eukaryota</taxon>
        <taxon>Fungi</taxon>
        <taxon>Dikarya</taxon>
        <taxon>Basidiomycota</taxon>
        <taxon>Agaricomycotina</taxon>
        <taxon>Agaricomycetes</taxon>
        <taxon>Agaricomycetidae</taxon>
        <taxon>Agaricales</taxon>
        <taxon>Agaricineae</taxon>
        <taxon>Galeropsidaceae</taxon>
        <taxon>Panaeolus</taxon>
    </lineage>
</organism>
<dbReference type="EMBL" id="NHTK01000350">
    <property type="protein sequence ID" value="PPR07732.1"/>
    <property type="molecule type" value="Genomic_DNA"/>
</dbReference>
<dbReference type="AlphaFoldDB" id="A0A409YXJ9"/>
<dbReference type="InParanoid" id="A0A409YXJ9"/>
<evidence type="ECO:0000256" key="5">
    <source>
        <dbReference type="PROSITE-ProRule" id="PRU00277"/>
    </source>
</evidence>
<feature type="domain" description="PPIase FKBP-type" evidence="6">
    <location>
        <begin position="106"/>
        <end position="224"/>
    </location>
</feature>
<dbReference type="GO" id="GO:0003755">
    <property type="term" value="F:peptidyl-prolyl cis-trans isomerase activity"/>
    <property type="evidence" value="ECO:0007669"/>
    <property type="project" value="UniProtKB-KW"/>
</dbReference>
<dbReference type="InterPro" id="IPR001179">
    <property type="entry name" value="PPIase_FKBP_dom"/>
</dbReference>
<evidence type="ECO:0000256" key="4">
    <source>
        <dbReference type="ARBA" id="ARBA00023235"/>
    </source>
</evidence>
<evidence type="ECO:0000259" key="6">
    <source>
        <dbReference type="PROSITE" id="PS50059"/>
    </source>
</evidence>
<evidence type="ECO:0000313" key="8">
    <source>
        <dbReference type="Proteomes" id="UP000284842"/>
    </source>
</evidence>
<keyword evidence="8" id="KW-1185">Reference proteome</keyword>
<evidence type="ECO:0000256" key="2">
    <source>
        <dbReference type="ARBA" id="ARBA00013194"/>
    </source>
</evidence>
<evidence type="ECO:0000256" key="3">
    <source>
        <dbReference type="ARBA" id="ARBA00023110"/>
    </source>
</evidence>
<reference evidence="7 8" key="1">
    <citation type="journal article" date="2018" name="Evol. Lett.">
        <title>Horizontal gene cluster transfer increased hallucinogenic mushroom diversity.</title>
        <authorList>
            <person name="Reynolds H.T."/>
            <person name="Vijayakumar V."/>
            <person name="Gluck-Thaler E."/>
            <person name="Korotkin H.B."/>
            <person name="Matheny P.B."/>
            <person name="Slot J.C."/>
        </authorList>
    </citation>
    <scope>NUCLEOTIDE SEQUENCE [LARGE SCALE GENOMIC DNA]</scope>
    <source>
        <strain evidence="7 8">2629</strain>
    </source>
</reference>
<comment type="caution">
    <text evidence="7">The sequence shown here is derived from an EMBL/GenBank/DDBJ whole genome shotgun (WGS) entry which is preliminary data.</text>
</comment>
<accession>A0A409YXJ9</accession>
<keyword evidence="3 5" id="KW-0697">Rotamase</keyword>
<dbReference type="Pfam" id="PF00254">
    <property type="entry name" value="FKBP_C"/>
    <property type="match status" value="1"/>
</dbReference>
<dbReference type="Gene3D" id="3.10.50.40">
    <property type="match status" value="1"/>
</dbReference>
<dbReference type="InterPro" id="IPR046357">
    <property type="entry name" value="PPIase_dom_sf"/>
</dbReference>
<evidence type="ECO:0000256" key="1">
    <source>
        <dbReference type="ARBA" id="ARBA00000971"/>
    </source>
</evidence>
<protein>
    <recommendedName>
        <fullName evidence="2 5">peptidylprolyl isomerase</fullName>
        <ecNumber evidence="2 5">5.2.1.8</ecNumber>
    </recommendedName>
</protein>
<proteinExistence type="predicted"/>
<dbReference type="EC" id="5.2.1.8" evidence="2 5"/>
<gene>
    <name evidence="7" type="ORF">CVT24_003248</name>
</gene>
<dbReference type="Proteomes" id="UP000284842">
    <property type="component" value="Unassembled WGS sequence"/>
</dbReference>
<comment type="catalytic activity">
    <reaction evidence="1 5">
        <text>[protein]-peptidylproline (omega=180) = [protein]-peptidylproline (omega=0)</text>
        <dbReference type="Rhea" id="RHEA:16237"/>
        <dbReference type="Rhea" id="RHEA-COMP:10747"/>
        <dbReference type="Rhea" id="RHEA-COMP:10748"/>
        <dbReference type="ChEBI" id="CHEBI:83833"/>
        <dbReference type="ChEBI" id="CHEBI:83834"/>
        <dbReference type="EC" id="5.2.1.8"/>
    </reaction>
</comment>
<dbReference type="PANTHER" id="PTHR43811">
    <property type="entry name" value="FKBP-TYPE PEPTIDYL-PROLYL CIS-TRANS ISOMERASE FKPA"/>
    <property type="match status" value="1"/>
</dbReference>
<sequence length="224" mass="24426">MADLRQRIWSREVFLNAPSESFCLRMPIQNRDPKRRFELFIEGTGECGMTITAVEVYAIAAIVASPKRSSSPGIKEQFIRRLDLEHERIVQYINVKEGVGLIAGTGDTAHLHYICRLGSCDGDVYDENTTGSVGFPLVIGTSNKDIKGLSEGIMGMRVGGERIVFIPKHIACWKKGGDSKSVKGVNIFVGNSAESSLFRFAKVGGGGYGPPNTMLNTEQPSQAL</sequence>
<evidence type="ECO:0000313" key="7">
    <source>
        <dbReference type="EMBL" id="PPR07732.1"/>
    </source>
</evidence>
<dbReference type="PANTHER" id="PTHR43811:SF19">
    <property type="entry name" value="39 KDA FK506-BINDING NUCLEAR PROTEIN"/>
    <property type="match status" value="1"/>
</dbReference>